<comment type="subunit">
    <text evidence="4 6">Monomer.</text>
</comment>
<evidence type="ECO:0000259" key="8">
    <source>
        <dbReference type="Pfam" id="PF05198"/>
    </source>
</evidence>
<gene>
    <name evidence="4 9" type="primary">infC</name>
    <name evidence="9" type="ORF">G3N55_00280</name>
</gene>
<dbReference type="SUPFAM" id="SSF55200">
    <property type="entry name" value="Translation initiation factor IF3, C-terminal domain"/>
    <property type="match status" value="1"/>
</dbReference>
<evidence type="ECO:0000256" key="3">
    <source>
        <dbReference type="ARBA" id="ARBA00022917"/>
    </source>
</evidence>
<protein>
    <recommendedName>
        <fullName evidence="4 5">Translation initiation factor IF-3</fullName>
    </recommendedName>
</protein>
<dbReference type="PANTHER" id="PTHR10938:SF0">
    <property type="entry name" value="TRANSLATION INITIATION FACTOR IF-3, MITOCHONDRIAL"/>
    <property type="match status" value="1"/>
</dbReference>
<dbReference type="PROSITE" id="PS00938">
    <property type="entry name" value="IF3"/>
    <property type="match status" value="1"/>
</dbReference>
<reference evidence="9 10" key="1">
    <citation type="submission" date="2020-02" db="EMBL/GenBank/DDBJ databases">
        <title>Comparative genomics of sulfur disproportionating microorganisms.</title>
        <authorList>
            <person name="Ward L.M."/>
            <person name="Bertran E."/>
            <person name="Johnston D.T."/>
        </authorList>
    </citation>
    <scope>NUCLEOTIDE SEQUENCE [LARGE SCALE GENOMIC DNA]</scope>
    <source>
        <strain evidence="9 10">DSM 100025</strain>
    </source>
</reference>
<feature type="domain" description="Translation initiation factor 3 N-terminal" evidence="8">
    <location>
        <begin position="9"/>
        <end position="78"/>
    </location>
</feature>
<evidence type="ECO:0000256" key="2">
    <source>
        <dbReference type="ARBA" id="ARBA00022540"/>
    </source>
</evidence>
<evidence type="ECO:0000256" key="4">
    <source>
        <dbReference type="HAMAP-Rule" id="MF_00080"/>
    </source>
</evidence>
<dbReference type="GO" id="GO:0032790">
    <property type="term" value="P:ribosome disassembly"/>
    <property type="evidence" value="ECO:0007669"/>
    <property type="project" value="TreeGrafter"/>
</dbReference>
<dbReference type="InterPro" id="IPR019815">
    <property type="entry name" value="Translation_initiation_fac_3_C"/>
</dbReference>
<dbReference type="InterPro" id="IPR019814">
    <property type="entry name" value="Translation_initiation_fac_3_N"/>
</dbReference>
<proteinExistence type="inferred from homology"/>
<evidence type="ECO:0000256" key="5">
    <source>
        <dbReference type="NCBIfam" id="TIGR00168"/>
    </source>
</evidence>
<dbReference type="Gene3D" id="3.10.20.80">
    <property type="entry name" value="Translation initiation factor 3 (IF-3), N-terminal domain"/>
    <property type="match status" value="1"/>
</dbReference>
<evidence type="ECO:0000313" key="10">
    <source>
        <dbReference type="Proteomes" id="UP000469346"/>
    </source>
</evidence>
<dbReference type="FunFam" id="3.10.20.80:FF:000001">
    <property type="entry name" value="Translation initiation factor IF-3"/>
    <property type="match status" value="1"/>
</dbReference>
<comment type="similarity">
    <text evidence="1 4 6">Belongs to the IF-3 family.</text>
</comment>
<name>A0A6N9TPC0_DISTH</name>
<accession>A0A6N9TPC0</accession>
<dbReference type="AlphaFoldDB" id="A0A6N9TPC0"/>
<keyword evidence="3 4" id="KW-0648">Protein biosynthesis</keyword>
<evidence type="ECO:0000256" key="1">
    <source>
        <dbReference type="ARBA" id="ARBA00005439"/>
    </source>
</evidence>
<dbReference type="EMBL" id="JAAGRR010000001">
    <property type="protein sequence ID" value="NDY41287.1"/>
    <property type="molecule type" value="Genomic_DNA"/>
</dbReference>
<dbReference type="GO" id="GO:0016020">
    <property type="term" value="C:membrane"/>
    <property type="evidence" value="ECO:0007669"/>
    <property type="project" value="TreeGrafter"/>
</dbReference>
<dbReference type="GO" id="GO:0005829">
    <property type="term" value="C:cytosol"/>
    <property type="evidence" value="ECO:0007669"/>
    <property type="project" value="TreeGrafter"/>
</dbReference>
<dbReference type="PANTHER" id="PTHR10938">
    <property type="entry name" value="TRANSLATION INITIATION FACTOR IF-3"/>
    <property type="match status" value="1"/>
</dbReference>
<dbReference type="InterPro" id="IPR036787">
    <property type="entry name" value="T_IF-3_N_sf"/>
</dbReference>
<comment type="subcellular location">
    <subcellularLocation>
        <location evidence="4 6">Cytoplasm</location>
    </subcellularLocation>
</comment>
<dbReference type="InterPro" id="IPR001288">
    <property type="entry name" value="Translation_initiation_fac_3"/>
</dbReference>
<dbReference type="Pfam" id="PF00707">
    <property type="entry name" value="IF3_C"/>
    <property type="match status" value="1"/>
</dbReference>
<dbReference type="Gene3D" id="3.30.110.10">
    <property type="entry name" value="Translation initiation factor 3 (IF-3), C-terminal domain"/>
    <property type="match status" value="1"/>
</dbReference>
<comment type="caution">
    <text evidence="9">The sequence shown here is derived from an EMBL/GenBank/DDBJ whole genome shotgun (WGS) entry which is preliminary data.</text>
</comment>
<dbReference type="NCBIfam" id="TIGR00168">
    <property type="entry name" value="infC"/>
    <property type="match status" value="1"/>
</dbReference>
<dbReference type="HAMAP" id="MF_00080">
    <property type="entry name" value="IF_3"/>
    <property type="match status" value="1"/>
</dbReference>
<dbReference type="FunFam" id="3.30.110.10:FF:000001">
    <property type="entry name" value="Translation initiation factor IF-3"/>
    <property type="match status" value="1"/>
</dbReference>
<evidence type="ECO:0000313" key="9">
    <source>
        <dbReference type="EMBL" id="NDY41287.1"/>
    </source>
</evidence>
<evidence type="ECO:0000259" key="7">
    <source>
        <dbReference type="Pfam" id="PF00707"/>
    </source>
</evidence>
<dbReference type="SUPFAM" id="SSF54364">
    <property type="entry name" value="Translation initiation factor IF3, N-terminal domain"/>
    <property type="match status" value="1"/>
</dbReference>
<dbReference type="GO" id="GO:0043022">
    <property type="term" value="F:ribosome binding"/>
    <property type="evidence" value="ECO:0007669"/>
    <property type="project" value="UniProtKB-ARBA"/>
</dbReference>
<sequence length="173" mass="19856">MAQEKRVRVNRAIRALEVRLIAADGQQLGVVPLEQALATAEDAGLDLVEVAPNAEPPVCRIMDYGKFKYEQSKKAQQARKKQTFIQLKEVKMRPRTDVHDMNVKKGRIRRFLEEGNKVKVTMTFRGREIVHSNIGREILERVAEEFADVARVEHMPNMEGRIMHMILAPLKEN</sequence>
<keyword evidence="4" id="KW-0963">Cytoplasm</keyword>
<comment type="function">
    <text evidence="4 6">IF-3 binds to the 30S ribosomal subunit and shifts the equilibrium between 70S ribosomes and their 50S and 30S subunits in favor of the free subunits, thus enhancing the availability of 30S subunits on which protein synthesis initiation begins.</text>
</comment>
<dbReference type="InterPro" id="IPR036788">
    <property type="entry name" value="T_IF-3_C_sf"/>
</dbReference>
<dbReference type="GO" id="GO:0003743">
    <property type="term" value="F:translation initiation factor activity"/>
    <property type="evidence" value="ECO:0007669"/>
    <property type="project" value="UniProtKB-UniRule"/>
</dbReference>
<organism evidence="9 10">
    <name type="scientific">Dissulfurirhabdus thermomarina</name>
    <dbReference type="NCBI Taxonomy" id="1765737"/>
    <lineage>
        <taxon>Bacteria</taxon>
        <taxon>Deltaproteobacteria</taxon>
        <taxon>Dissulfurirhabdaceae</taxon>
        <taxon>Dissulfurirhabdus</taxon>
    </lineage>
</organism>
<dbReference type="InterPro" id="IPR019813">
    <property type="entry name" value="Translation_initiation_fac3_CS"/>
</dbReference>
<dbReference type="RefSeq" id="WP_163297462.1">
    <property type="nucleotide sequence ID" value="NZ_JAAGRR010000001.1"/>
</dbReference>
<evidence type="ECO:0000256" key="6">
    <source>
        <dbReference type="RuleBase" id="RU000646"/>
    </source>
</evidence>
<dbReference type="Pfam" id="PF05198">
    <property type="entry name" value="IF3_N"/>
    <property type="match status" value="1"/>
</dbReference>
<dbReference type="Proteomes" id="UP000469346">
    <property type="component" value="Unassembled WGS sequence"/>
</dbReference>
<keyword evidence="2 4" id="KW-0396">Initiation factor</keyword>
<feature type="domain" description="Translation initiation factor 3 C-terminal" evidence="7">
    <location>
        <begin position="85"/>
        <end position="169"/>
    </location>
</feature>
<keyword evidence="10" id="KW-1185">Reference proteome</keyword>